<accession>A0ABZ2ZXA2</accession>
<feature type="compositionally biased region" description="Low complexity" evidence="1">
    <location>
        <begin position="150"/>
        <end position="166"/>
    </location>
</feature>
<evidence type="ECO:0000313" key="4">
    <source>
        <dbReference type="Proteomes" id="UP001448858"/>
    </source>
</evidence>
<dbReference type="PANTHER" id="PTHR34700:SF4">
    <property type="entry name" value="PHAGE-LIKE ELEMENT PBSX PROTEIN XKDP"/>
    <property type="match status" value="1"/>
</dbReference>
<dbReference type="InterPro" id="IPR052196">
    <property type="entry name" value="Bact_Kbp"/>
</dbReference>
<evidence type="ECO:0008006" key="5">
    <source>
        <dbReference type="Google" id="ProtNLM"/>
    </source>
</evidence>
<evidence type="ECO:0000313" key="3">
    <source>
        <dbReference type="EMBL" id="WZP16482.1"/>
    </source>
</evidence>
<feature type="transmembrane region" description="Helical" evidence="2">
    <location>
        <begin position="51"/>
        <end position="75"/>
    </location>
</feature>
<keyword evidence="4" id="KW-1185">Reference proteome</keyword>
<protein>
    <recommendedName>
        <fullName evidence="5">LysM peptidoglycan-binding domain-containing protein</fullName>
    </recommendedName>
</protein>
<sequence length="258" mass="26055">MKHLVRDLLALAAGCGAVVVLLGSALAIRPDPETVFSGSVSALQGVAGFAAAAAGLAIALWWILAMALAVVSVLLHKAGRAAAAAAAGAFAPAFMKRLAAAALGINLLTGAGAAQAADPLPSANPGQSVSLPQSPLNAAVHPQWGPTTDESGNTSSTASGSSDAESPASAHWQPSTGLPSTNVFIRPGRSDAAAQAVVVRAGDSLWSITANQLGPQATDAEIAAHWPRWYERNRETIGSNPHLIIPGQVLEAPDLPLR</sequence>
<gene>
    <name evidence="3" type="ORF">AAE021_02505</name>
</gene>
<evidence type="ECO:0000256" key="2">
    <source>
        <dbReference type="SAM" id="Phobius"/>
    </source>
</evidence>
<dbReference type="PANTHER" id="PTHR34700">
    <property type="entry name" value="POTASSIUM BINDING PROTEIN KBP"/>
    <property type="match status" value="1"/>
</dbReference>
<evidence type="ECO:0000256" key="1">
    <source>
        <dbReference type="SAM" id="MobiDB-lite"/>
    </source>
</evidence>
<dbReference type="Proteomes" id="UP001448858">
    <property type="component" value="Chromosome"/>
</dbReference>
<keyword evidence="2" id="KW-0812">Transmembrane</keyword>
<keyword evidence="2" id="KW-0472">Membrane</keyword>
<feature type="compositionally biased region" description="Polar residues" evidence="1">
    <location>
        <begin position="172"/>
        <end position="183"/>
    </location>
</feature>
<dbReference type="InterPro" id="IPR036779">
    <property type="entry name" value="LysM_dom_sf"/>
</dbReference>
<dbReference type="Gene3D" id="3.10.350.10">
    <property type="entry name" value="LysM domain"/>
    <property type="match status" value="1"/>
</dbReference>
<dbReference type="EMBL" id="CP151657">
    <property type="protein sequence ID" value="WZP16482.1"/>
    <property type="molecule type" value="Genomic_DNA"/>
</dbReference>
<keyword evidence="2" id="KW-1133">Transmembrane helix</keyword>
<feature type="region of interest" description="Disordered" evidence="1">
    <location>
        <begin position="119"/>
        <end position="184"/>
    </location>
</feature>
<dbReference type="RefSeq" id="WP_342024094.1">
    <property type="nucleotide sequence ID" value="NZ_CP151657.1"/>
</dbReference>
<feature type="compositionally biased region" description="Polar residues" evidence="1">
    <location>
        <begin position="124"/>
        <end position="136"/>
    </location>
</feature>
<reference evidence="3 4" key="1">
    <citation type="submission" date="2024-04" db="EMBL/GenBank/DDBJ databases">
        <title>Arthrobacter sp. from Plains bison fecal sample.</title>
        <authorList>
            <person name="Ruzzini A."/>
        </authorList>
    </citation>
    <scope>NUCLEOTIDE SEQUENCE [LARGE SCALE GENOMIC DNA]</scope>
    <source>
        <strain evidence="3 4">EINP1</strain>
    </source>
</reference>
<name>A0ABZ2ZXA2_9MICC</name>
<proteinExistence type="predicted"/>
<organism evidence="3 4">
    <name type="scientific">Arthrobacter citreus</name>
    <dbReference type="NCBI Taxonomy" id="1670"/>
    <lineage>
        <taxon>Bacteria</taxon>
        <taxon>Bacillati</taxon>
        <taxon>Actinomycetota</taxon>
        <taxon>Actinomycetes</taxon>
        <taxon>Micrococcales</taxon>
        <taxon>Micrococcaceae</taxon>
        <taxon>Arthrobacter</taxon>
    </lineage>
</organism>